<proteinExistence type="predicted"/>
<organism evidence="2 4">
    <name type="scientific">Staphylococcus caeli</name>
    <dbReference type="NCBI Taxonomy" id="2201815"/>
    <lineage>
        <taxon>Bacteria</taxon>
        <taxon>Bacillati</taxon>
        <taxon>Bacillota</taxon>
        <taxon>Bacilli</taxon>
        <taxon>Bacillales</taxon>
        <taxon>Staphylococcaceae</taxon>
        <taxon>Staphylococcus</taxon>
    </lineage>
</organism>
<name>A0A1D4QQX7_9STAP</name>
<evidence type="ECO:0000313" key="2">
    <source>
        <dbReference type="EMBL" id="SCT46784.1"/>
    </source>
</evidence>
<dbReference type="AlphaFoldDB" id="A0A1D4QQX7"/>
<evidence type="ECO:0000313" key="3">
    <source>
        <dbReference type="Proteomes" id="UP000095412"/>
    </source>
</evidence>
<dbReference type="OrthoDB" id="2410348at2"/>
<sequence length="70" mass="8114">MKSEIIYIAGLDSETQKEQIEQQLLTFYGVNEVIVDITQSQIKIKFETPASLNNLEKEVYDLGYEILYKP</sequence>
<dbReference type="Gene3D" id="3.30.70.100">
    <property type="match status" value="1"/>
</dbReference>
<accession>A0A1D4QQX7</accession>
<dbReference type="CDD" id="cd00371">
    <property type="entry name" value="HMA"/>
    <property type="match status" value="1"/>
</dbReference>
<gene>
    <name evidence="2" type="ORF">SAMEA2297795_02563</name>
    <name evidence="1" type="ORF">SAMEA2297796_02290</name>
</gene>
<dbReference type="EMBL" id="FMPG01000019">
    <property type="protein sequence ID" value="SCT46784.1"/>
    <property type="molecule type" value="Genomic_DNA"/>
</dbReference>
<dbReference type="Proteomes" id="UP000095768">
    <property type="component" value="Unassembled WGS sequence"/>
</dbReference>
<dbReference type="RefSeq" id="WP_069996427.1">
    <property type="nucleotide sequence ID" value="NZ_FMPG01000019.1"/>
</dbReference>
<protein>
    <submittedName>
        <fullName evidence="2">Uncharacterized protein</fullName>
    </submittedName>
</protein>
<dbReference type="InterPro" id="IPR006121">
    <property type="entry name" value="HMA_dom"/>
</dbReference>
<dbReference type="EMBL" id="FMPI01000021">
    <property type="protein sequence ID" value="SCT37445.1"/>
    <property type="molecule type" value="Genomic_DNA"/>
</dbReference>
<evidence type="ECO:0000313" key="1">
    <source>
        <dbReference type="EMBL" id="SCT37445.1"/>
    </source>
</evidence>
<dbReference type="GO" id="GO:0046872">
    <property type="term" value="F:metal ion binding"/>
    <property type="evidence" value="ECO:0007669"/>
    <property type="project" value="InterPro"/>
</dbReference>
<dbReference type="InterPro" id="IPR036163">
    <property type="entry name" value="HMA_dom_sf"/>
</dbReference>
<reference evidence="2 4" key="1">
    <citation type="submission" date="2016-09" db="EMBL/GenBank/DDBJ databases">
        <authorList>
            <consortium name="Pathogen Informatics"/>
        </authorList>
    </citation>
    <scope>NUCLEOTIDE SEQUENCE [LARGE SCALE GENOMIC DNA]</scope>
    <source>
        <strain evidence="2 4">82B</strain>
    </source>
</reference>
<evidence type="ECO:0000313" key="4">
    <source>
        <dbReference type="Proteomes" id="UP000095768"/>
    </source>
</evidence>
<keyword evidence="3" id="KW-1185">Reference proteome</keyword>
<reference evidence="1 3" key="2">
    <citation type="submission" date="2016-09" db="EMBL/GenBank/DDBJ databases">
        <authorList>
            <consortium name="Pathogen Informatics"/>
            <person name="Sun Q."/>
            <person name="Inoue M."/>
        </authorList>
    </citation>
    <scope>NUCLEOTIDE SEQUENCE [LARGE SCALE GENOMIC DNA]</scope>
    <source>
        <strain evidence="1 3">82C</strain>
    </source>
</reference>
<dbReference type="SUPFAM" id="SSF55008">
    <property type="entry name" value="HMA, heavy metal-associated domain"/>
    <property type="match status" value="1"/>
</dbReference>
<dbReference type="NCBIfam" id="NF047536">
    <property type="entry name" value="Cu_chaper_CsoZ"/>
    <property type="match status" value="1"/>
</dbReference>
<dbReference type="Proteomes" id="UP000095412">
    <property type="component" value="Unassembled WGS sequence"/>
</dbReference>